<keyword evidence="12" id="KW-1185">Reference proteome</keyword>
<dbReference type="Gene3D" id="1.50.10.20">
    <property type="match status" value="1"/>
</dbReference>
<dbReference type="Proteomes" id="UP000000707">
    <property type="component" value="Unassembled WGS sequence"/>
</dbReference>
<comment type="subunit">
    <text evidence="9">Heterodimer of an alpha and a beta subunit.</text>
</comment>
<reference evidence="11 12" key="1">
    <citation type="journal article" date="2011" name="Proc. Natl. Acad. Sci. U.S.A.">
        <title>Comparative genomics of xylose-fermenting fungi for enhanced biofuel production.</title>
        <authorList>
            <person name="Wohlbach D.J."/>
            <person name="Kuo A."/>
            <person name="Sato T.K."/>
            <person name="Potts K.M."/>
            <person name="Salamov A.A."/>
            <person name="LaButti K.M."/>
            <person name="Sun H."/>
            <person name="Clum A."/>
            <person name="Pangilinan J.L."/>
            <person name="Lindquist E.A."/>
            <person name="Lucas S."/>
            <person name="Lapidus A."/>
            <person name="Jin M."/>
            <person name="Gunawan C."/>
            <person name="Balan V."/>
            <person name="Dale B.E."/>
            <person name="Jeffries T.W."/>
            <person name="Zinkel R."/>
            <person name="Barry K.W."/>
            <person name="Grigoriev I.V."/>
            <person name="Gasch A.P."/>
        </authorList>
    </citation>
    <scope>NUCLEOTIDE SEQUENCE [LARGE SCALE GENOMIC DNA]</scope>
    <source>
        <strain evidence="12">ATCC 10573 / BCRC 21748 / CBS 615 / JCM 9827 / NBRC 10315 / NRRL Y-1498 / VKM Y-70</strain>
    </source>
</reference>
<dbReference type="OrthoDB" id="10261146at2759"/>
<dbReference type="InterPro" id="IPR001330">
    <property type="entry name" value="Prenyltrans"/>
</dbReference>
<keyword evidence="4 9" id="KW-0637">Prenyltransferase</keyword>
<keyword evidence="8 9" id="KW-0862">Zinc</keyword>
<dbReference type="GeneID" id="18250663"/>
<comment type="catalytic activity">
    <reaction evidence="9">
        <text>L-cysteinyl-[protein] + (2E,6E)-farnesyl diphosphate = S-(2E,6E)-farnesyl-L-cysteinyl-[protein] + diphosphate</text>
        <dbReference type="Rhea" id="RHEA:13345"/>
        <dbReference type="Rhea" id="RHEA-COMP:10131"/>
        <dbReference type="Rhea" id="RHEA-COMP:11535"/>
        <dbReference type="ChEBI" id="CHEBI:29950"/>
        <dbReference type="ChEBI" id="CHEBI:33019"/>
        <dbReference type="ChEBI" id="CHEBI:86019"/>
        <dbReference type="ChEBI" id="CHEBI:175763"/>
    </reaction>
</comment>
<evidence type="ECO:0000256" key="8">
    <source>
        <dbReference type="ARBA" id="ARBA00022833"/>
    </source>
</evidence>
<dbReference type="InterPro" id="IPR008930">
    <property type="entry name" value="Terpenoid_cyclase/PrenylTrfase"/>
</dbReference>
<feature type="domain" description="Prenyltransferase alpha-alpha toroid" evidence="10">
    <location>
        <begin position="79"/>
        <end position="395"/>
    </location>
</feature>
<keyword evidence="7" id="KW-0677">Repeat</keyword>
<accession>G3AZT4</accession>
<dbReference type="InterPro" id="IPR045089">
    <property type="entry name" value="PGGT1B-like"/>
</dbReference>
<evidence type="ECO:0000256" key="5">
    <source>
        <dbReference type="ARBA" id="ARBA00022679"/>
    </source>
</evidence>
<keyword evidence="5 9" id="KW-0808">Transferase</keyword>
<dbReference type="HOGENOM" id="CLU_028946_0_2_1"/>
<keyword evidence="6 9" id="KW-0479">Metal-binding</keyword>
<name>G3AZT4_CANTC</name>
<protein>
    <recommendedName>
        <fullName evidence="3 9">Protein farnesyltransferase subunit beta</fullName>
        <shortName evidence="9">FTase-beta</shortName>
        <ecNumber evidence="2 9">2.5.1.58</ecNumber>
    </recommendedName>
</protein>
<dbReference type="PANTHER" id="PTHR11774">
    <property type="entry name" value="GERANYLGERANYL TRANSFERASE TYPE BETA SUBUNIT"/>
    <property type="match status" value="1"/>
</dbReference>
<dbReference type="AlphaFoldDB" id="G3AZT4"/>
<comment type="cofactor">
    <cofactor evidence="9">
        <name>Zn(2+)</name>
        <dbReference type="ChEBI" id="CHEBI:29105"/>
    </cofactor>
    <text evidence="9">Binds 1 zinc ion per subunit.</text>
</comment>
<evidence type="ECO:0000256" key="3">
    <source>
        <dbReference type="ARBA" id="ARBA00015798"/>
    </source>
</evidence>
<evidence type="ECO:0000256" key="2">
    <source>
        <dbReference type="ARBA" id="ARBA00012702"/>
    </source>
</evidence>
<evidence type="ECO:0000256" key="1">
    <source>
        <dbReference type="ARBA" id="ARBA00010497"/>
    </source>
</evidence>
<sequence>MDKVAYLLNLLGDDINRLDFSDVHPPNIYNNLAKMITTLPLVEDTYESETTLAQTKTEKSIRSIYKDIISSHKHFNNFFETQNHLKYISNSLQISLPHHYSSLDPNHSWMLYWLINSGLVLNHEFPQEITQLATEKMKTLIVDNGKGGIAGGKNQLGHVASTYAGILLLVCLREYELLDSIRYNLHSWFLRLKQPDGSFVMHYNGEADARSMYCVLVVCSLLNVLTDEIREGALGWIKQTQTYEGGFAGVPNTEAHGGYTFCAFSSLFLLLGQNCNNRVDLKNALQTSIDLEKFIKWVVSRQLNLEGGLSGRSNKLVDACYSFWVGGCYGLLESVLAVDIFDKQALKIYIMNCAQNKDGGFKDKPGKSIDFYHTNYSLMGLSICEHSVAIAEDKNINKTPDFFGYNFTYAEVNDDINTTEINCVFGLPEVLSKACKNYFLECDK</sequence>
<evidence type="ECO:0000313" key="12">
    <source>
        <dbReference type="Proteomes" id="UP000000707"/>
    </source>
</evidence>
<dbReference type="GO" id="GO:0004660">
    <property type="term" value="F:protein farnesyltransferase activity"/>
    <property type="evidence" value="ECO:0007669"/>
    <property type="project" value="UniProtKB-UniRule"/>
</dbReference>
<dbReference type="STRING" id="590646.G3AZT4"/>
<dbReference type="EMBL" id="GL996514">
    <property type="protein sequence ID" value="EGV65236.1"/>
    <property type="molecule type" value="Genomic_DNA"/>
</dbReference>
<evidence type="ECO:0000256" key="6">
    <source>
        <dbReference type="ARBA" id="ARBA00022723"/>
    </source>
</evidence>
<evidence type="ECO:0000256" key="7">
    <source>
        <dbReference type="ARBA" id="ARBA00022737"/>
    </source>
</evidence>
<dbReference type="Pfam" id="PF00432">
    <property type="entry name" value="Prenyltrans"/>
    <property type="match status" value="1"/>
</dbReference>
<proteinExistence type="inferred from homology"/>
<comment type="function">
    <text evidence="9">Catalyzes the transfer of a farnesyl moiety from farnesyl diphosphate to a cysteine at the fourth position from the C-terminus of several proteins. The beta subunit is responsible for peptide-binding.</text>
</comment>
<gene>
    <name evidence="11" type="ORF">CANTEDRAFT_97171</name>
</gene>
<dbReference type="KEGG" id="cten:18250663"/>
<dbReference type="PANTHER" id="PTHR11774:SF6">
    <property type="entry name" value="PROTEIN FARNESYLTRANSFERASE SUBUNIT BETA"/>
    <property type="match status" value="1"/>
</dbReference>
<dbReference type="GO" id="GO:0008270">
    <property type="term" value="F:zinc ion binding"/>
    <property type="evidence" value="ECO:0007669"/>
    <property type="project" value="UniProtKB-UniRule"/>
</dbReference>
<dbReference type="GO" id="GO:0097354">
    <property type="term" value="P:prenylation"/>
    <property type="evidence" value="ECO:0007669"/>
    <property type="project" value="UniProtKB-UniRule"/>
</dbReference>
<evidence type="ECO:0000259" key="10">
    <source>
        <dbReference type="Pfam" id="PF00432"/>
    </source>
</evidence>
<dbReference type="GO" id="GO:0005965">
    <property type="term" value="C:protein farnesyltransferase complex"/>
    <property type="evidence" value="ECO:0007669"/>
    <property type="project" value="UniProtKB-UniRule"/>
</dbReference>
<organism evidence="12">
    <name type="scientific">Candida tenuis (strain ATCC 10573 / BCRC 21748 / CBS 615 / JCM 9827 / NBRC 10315 / NRRL Y-1498 / VKM Y-70)</name>
    <name type="common">Yeast</name>
    <name type="synonym">Yamadazyma tenuis</name>
    <dbReference type="NCBI Taxonomy" id="590646"/>
    <lineage>
        <taxon>Eukaryota</taxon>
        <taxon>Fungi</taxon>
        <taxon>Dikarya</taxon>
        <taxon>Ascomycota</taxon>
        <taxon>Saccharomycotina</taxon>
        <taxon>Pichiomycetes</taxon>
        <taxon>Debaryomycetaceae</taxon>
        <taxon>Yamadazyma</taxon>
    </lineage>
</organism>
<dbReference type="eggNOG" id="KOG0365">
    <property type="taxonomic scope" value="Eukaryota"/>
</dbReference>
<comment type="similarity">
    <text evidence="1 9">Belongs to the protein prenyltransferase subunit beta family.</text>
</comment>
<dbReference type="InterPro" id="IPR026872">
    <property type="entry name" value="FTB"/>
</dbReference>
<dbReference type="SUPFAM" id="SSF48239">
    <property type="entry name" value="Terpenoid cyclases/Protein prenyltransferases"/>
    <property type="match status" value="1"/>
</dbReference>
<dbReference type="EC" id="2.5.1.58" evidence="2 9"/>
<dbReference type="CDD" id="cd02893">
    <property type="entry name" value="FTase"/>
    <property type="match status" value="1"/>
</dbReference>
<evidence type="ECO:0000256" key="9">
    <source>
        <dbReference type="RuleBase" id="RU365056"/>
    </source>
</evidence>
<evidence type="ECO:0000313" key="11">
    <source>
        <dbReference type="EMBL" id="EGV65236.1"/>
    </source>
</evidence>
<evidence type="ECO:0000256" key="4">
    <source>
        <dbReference type="ARBA" id="ARBA00022602"/>
    </source>
</evidence>